<feature type="domain" description="DUF7026" evidence="2">
    <location>
        <begin position="93"/>
        <end position="142"/>
    </location>
</feature>
<keyword evidence="4" id="KW-1185">Reference proteome</keyword>
<dbReference type="EMBL" id="JAUIZM010000001">
    <property type="protein sequence ID" value="KAK1402112.1"/>
    <property type="molecule type" value="Genomic_DNA"/>
</dbReference>
<dbReference type="Proteomes" id="UP001237642">
    <property type="component" value="Unassembled WGS sequence"/>
</dbReference>
<protein>
    <recommendedName>
        <fullName evidence="2">DUF7026 domain-containing protein</fullName>
    </recommendedName>
</protein>
<dbReference type="Pfam" id="PF22950">
    <property type="entry name" value="DUF7026"/>
    <property type="match status" value="1"/>
</dbReference>
<dbReference type="InterPro" id="IPR054290">
    <property type="entry name" value="DUF7026"/>
</dbReference>
<evidence type="ECO:0000313" key="4">
    <source>
        <dbReference type="Proteomes" id="UP001237642"/>
    </source>
</evidence>
<evidence type="ECO:0000313" key="3">
    <source>
        <dbReference type="EMBL" id="KAK1402112.1"/>
    </source>
</evidence>
<comment type="caution">
    <text evidence="3">The sequence shown here is derived from an EMBL/GenBank/DDBJ whole genome shotgun (WGS) entry which is preliminary data.</text>
</comment>
<feature type="coiled-coil region" evidence="1">
    <location>
        <begin position="69"/>
        <end position="99"/>
    </location>
</feature>
<gene>
    <name evidence="3" type="ORF">POM88_001717</name>
</gene>
<evidence type="ECO:0000259" key="2">
    <source>
        <dbReference type="Pfam" id="PF22950"/>
    </source>
</evidence>
<evidence type="ECO:0000256" key="1">
    <source>
        <dbReference type="SAM" id="Coils"/>
    </source>
</evidence>
<accession>A0AAD8JD27</accession>
<keyword evidence="1" id="KW-0175">Coiled coil</keyword>
<name>A0AAD8JD27_9APIA</name>
<reference evidence="3" key="2">
    <citation type="submission" date="2023-05" db="EMBL/GenBank/DDBJ databases">
        <authorList>
            <person name="Schelkunov M.I."/>
        </authorList>
    </citation>
    <scope>NUCLEOTIDE SEQUENCE</scope>
    <source>
        <strain evidence="3">Hsosn_3</strain>
        <tissue evidence="3">Leaf</tissue>
    </source>
</reference>
<proteinExistence type="predicted"/>
<organism evidence="3 4">
    <name type="scientific">Heracleum sosnowskyi</name>
    <dbReference type="NCBI Taxonomy" id="360622"/>
    <lineage>
        <taxon>Eukaryota</taxon>
        <taxon>Viridiplantae</taxon>
        <taxon>Streptophyta</taxon>
        <taxon>Embryophyta</taxon>
        <taxon>Tracheophyta</taxon>
        <taxon>Spermatophyta</taxon>
        <taxon>Magnoliopsida</taxon>
        <taxon>eudicotyledons</taxon>
        <taxon>Gunneridae</taxon>
        <taxon>Pentapetalae</taxon>
        <taxon>asterids</taxon>
        <taxon>campanulids</taxon>
        <taxon>Apiales</taxon>
        <taxon>Apiaceae</taxon>
        <taxon>Apioideae</taxon>
        <taxon>apioid superclade</taxon>
        <taxon>Tordylieae</taxon>
        <taxon>Tordyliinae</taxon>
        <taxon>Heracleum</taxon>
    </lineage>
</organism>
<reference evidence="3" key="1">
    <citation type="submission" date="2023-02" db="EMBL/GenBank/DDBJ databases">
        <title>Genome of toxic invasive species Heracleum sosnowskyi carries increased number of genes despite the absence of recent whole-genome duplications.</title>
        <authorList>
            <person name="Schelkunov M."/>
            <person name="Shtratnikova V."/>
            <person name="Makarenko M."/>
            <person name="Klepikova A."/>
            <person name="Omelchenko D."/>
            <person name="Novikova G."/>
            <person name="Obukhova E."/>
            <person name="Bogdanov V."/>
            <person name="Penin A."/>
            <person name="Logacheva M."/>
        </authorList>
    </citation>
    <scope>NUCLEOTIDE SEQUENCE</scope>
    <source>
        <strain evidence="3">Hsosn_3</strain>
        <tissue evidence="3">Leaf</tissue>
    </source>
</reference>
<sequence>MFSINSINSSLSPTFKFLKTHESNTQISTWASLFSPKTQPLCTSSSSTHFSHKPTKILAKKKNSDAELASDLASEIEKLKTHLAKKEEAVKKKEEAMKKSVEILFTEMCKYLEMQESEVKKKWKSMNDDEKLGLVNEFLAEWGGDFHPLSAKSVIEMVDVVQDVDYENGNVASDDDEASSSMSFSSLFKFLGLFRDK</sequence>
<dbReference type="AlphaFoldDB" id="A0AAD8JD27"/>